<evidence type="ECO:0008006" key="2">
    <source>
        <dbReference type="Google" id="ProtNLM"/>
    </source>
</evidence>
<proteinExistence type="predicted"/>
<name>A0AAU7P8P6_9XANT</name>
<dbReference type="EMBL" id="CP144460">
    <property type="protein sequence ID" value="XBS38091.1"/>
    <property type="molecule type" value="Genomic_DNA"/>
</dbReference>
<sequence length="188" mass="20799">MSTAAVMRTSLTSMTRASYCYGVLADRALSISVVIFGYKTPDFVLGANDPRHRQRPKLNGGCLMWVKMRSRCMICTISASLLLLNSLTACAMQSNQELDTASWKSQRGVDFEKNNRIYMMEAVEGVIHVGMSKKDVLILLGPPDYSEDGEGTSTDVYYLGISPYAGDTQEYDIKYKDGKVVSHNIVQG</sequence>
<evidence type="ECO:0000313" key="1">
    <source>
        <dbReference type="EMBL" id="XBS38091.1"/>
    </source>
</evidence>
<dbReference type="RefSeq" id="WP_259166652.1">
    <property type="nucleotide sequence ID" value="NZ_CP144460.1"/>
</dbReference>
<protein>
    <recommendedName>
        <fullName evidence="2">Lipoprotein SmpA/OmlA domain-containing protein</fullName>
    </recommendedName>
</protein>
<dbReference type="AlphaFoldDB" id="A0AAU7P8P6"/>
<reference evidence="1" key="1">
    <citation type="submission" date="2024-02" db="EMBL/GenBank/DDBJ databases">
        <title>Complete genome sequence of Xanthomonas sp. 10-10.</title>
        <authorList>
            <person name="Biessy A."/>
            <person name="Ciotola M."/>
            <person name="Cadieux M."/>
            <person name="Soufiane B."/>
            <person name="Laforest M."/>
            <person name="Filion M."/>
        </authorList>
    </citation>
    <scope>NUCLEOTIDE SEQUENCE</scope>
    <source>
        <strain evidence="1">10-10</strain>
    </source>
</reference>
<gene>
    <name evidence="1" type="ORF">VZ068_00670</name>
</gene>
<organism evidence="1">
    <name type="scientific">Xanthomonas sp. 10-10</name>
    <dbReference type="NCBI Taxonomy" id="3115848"/>
    <lineage>
        <taxon>Bacteria</taxon>
        <taxon>Pseudomonadati</taxon>
        <taxon>Pseudomonadota</taxon>
        <taxon>Gammaproteobacteria</taxon>
        <taxon>Lysobacterales</taxon>
        <taxon>Lysobacteraceae</taxon>
        <taxon>Xanthomonas</taxon>
    </lineage>
</organism>
<accession>A0AAU7P8P6</accession>